<evidence type="ECO:0000256" key="3">
    <source>
        <dbReference type="ARBA" id="ARBA00023163"/>
    </source>
</evidence>
<dbReference type="InterPro" id="IPR003195">
    <property type="entry name" value="TFIID_TAF13"/>
</dbReference>
<feature type="region of interest" description="Disordered" evidence="7">
    <location>
        <begin position="1"/>
        <end position="55"/>
    </location>
</feature>
<dbReference type="EMBL" id="MU128909">
    <property type="protein sequence ID" value="KAF9521120.1"/>
    <property type="molecule type" value="Genomic_DNA"/>
</dbReference>
<dbReference type="Proteomes" id="UP000886523">
    <property type="component" value="Unassembled WGS sequence"/>
</dbReference>
<dbReference type="OrthoDB" id="10266074at2759"/>
<protein>
    <recommendedName>
        <fullName evidence="6">Transcription initiation factor TFIID subunit 13</fullName>
    </recommendedName>
</protein>
<keyword evidence="4" id="KW-0539">Nucleus</keyword>
<evidence type="ECO:0000256" key="5">
    <source>
        <dbReference type="ARBA" id="ARBA00038392"/>
    </source>
</evidence>
<evidence type="ECO:0000313" key="8">
    <source>
        <dbReference type="EMBL" id="KAF9521120.1"/>
    </source>
</evidence>
<evidence type="ECO:0000256" key="1">
    <source>
        <dbReference type="ARBA" id="ARBA00004123"/>
    </source>
</evidence>
<comment type="similarity">
    <text evidence="5">Belongs to the TAF13 family.</text>
</comment>
<evidence type="ECO:0000313" key="9">
    <source>
        <dbReference type="Proteomes" id="UP000886523"/>
    </source>
</evidence>
<proteinExistence type="inferred from homology"/>
<sequence>MSARPSQPPKSTTPATPSNLRNPPLPPAAFYGQHNAPRPPLAPAAKGTGGRKPQTLRGAFTKELRALMYAFGDDASPAPDTVNVMEEMVIEYIGQLGTAAVRGQPKPKLTADSLRRVLDRPEDATKLGRLNDLIFHQKNLAEARREF</sequence>
<feature type="compositionally biased region" description="Polar residues" evidence="7">
    <location>
        <begin position="9"/>
        <end position="21"/>
    </location>
</feature>
<dbReference type="PANTHER" id="PTHR11380">
    <property type="entry name" value="TRANSCRIPTION INITIATION FACTOR TFIID/SUPT3-RELATED"/>
    <property type="match status" value="1"/>
</dbReference>
<dbReference type="SUPFAM" id="SSF47113">
    <property type="entry name" value="Histone-fold"/>
    <property type="match status" value="1"/>
</dbReference>
<comment type="caution">
    <text evidence="8">The sequence shown here is derived from an EMBL/GenBank/DDBJ whole genome shotgun (WGS) entry which is preliminary data.</text>
</comment>
<organism evidence="8 9">
    <name type="scientific">Hydnum rufescens UP504</name>
    <dbReference type="NCBI Taxonomy" id="1448309"/>
    <lineage>
        <taxon>Eukaryota</taxon>
        <taxon>Fungi</taxon>
        <taxon>Dikarya</taxon>
        <taxon>Basidiomycota</taxon>
        <taxon>Agaricomycotina</taxon>
        <taxon>Agaricomycetes</taxon>
        <taxon>Cantharellales</taxon>
        <taxon>Hydnaceae</taxon>
        <taxon>Hydnum</taxon>
    </lineage>
</organism>
<keyword evidence="3" id="KW-0804">Transcription</keyword>
<reference evidence="8" key="1">
    <citation type="journal article" date="2020" name="Nat. Commun.">
        <title>Large-scale genome sequencing of mycorrhizal fungi provides insights into the early evolution of symbiotic traits.</title>
        <authorList>
            <person name="Miyauchi S."/>
            <person name="Kiss E."/>
            <person name="Kuo A."/>
            <person name="Drula E."/>
            <person name="Kohler A."/>
            <person name="Sanchez-Garcia M."/>
            <person name="Morin E."/>
            <person name="Andreopoulos B."/>
            <person name="Barry K.W."/>
            <person name="Bonito G."/>
            <person name="Buee M."/>
            <person name="Carver A."/>
            <person name="Chen C."/>
            <person name="Cichocki N."/>
            <person name="Clum A."/>
            <person name="Culley D."/>
            <person name="Crous P.W."/>
            <person name="Fauchery L."/>
            <person name="Girlanda M."/>
            <person name="Hayes R.D."/>
            <person name="Keri Z."/>
            <person name="LaButti K."/>
            <person name="Lipzen A."/>
            <person name="Lombard V."/>
            <person name="Magnuson J."/>
            <person name="Maillard F."/>
            <person name="Murat C."/>
            <person name="Nolan M."/>
            <person name="Ohm R.A."/>
            <person name="Pangilinan J."/>
            <person name="Pereira M.F."/>
            <person name="Perotto S."/>
            <person name="Peter M."/>
            <person name="Pfister S."/>
            <person name="Riley R."/>
            <person name="Sitrit Y."/>
            <person name="Stielow J.B."/>
            <person name="Szollosi G."/>
            <person name="Zifcakova L."/>
            <person name="Stursova M."/>
            <person name="Spatafora J.W."/>
            <person name="Tedersoo L."/>
            <person name="Vaario L.M."/>
            <person name="Yamada A."/>
            <person name="Yan M."/>
            <person name="Wang P."/>
            <person name="Xu J."/>
            <person name="Bruns T."/>
            <person name="Baldrian P."/>
            <person name="Vilgalys R."/>
            <person name="Dunand C."/>
            <person name="Henrissat B."/>
            <person name="Grigoriev I.V."/>
            <person name="Hibbett D."/>
            <person name="Nagy L.G."/>
            <person name="Martin F.M."/>
        </authorList>
    </citation>
    <scope>NUCLEOTIDE SEQUENCE</scope>
    <source>
        <strain evidence="8">UP504</strain>
    </source>
</reference>
<evidence type="ECO:0000256" key="2">
    <source>
        <dbReference type="ARBA" id="ARBA00023015"/>
    </source>
</evidence>
<comment type="subcellular location">
    <subcellularLocation>
        <location evidence="1">Nucleus</location>
    </subcellularLocation>
</comment>
<dbReference type="Gene3D" id="1.10.20.10">
    <property type="entry name" value="Histone, subunit A"/>
    <property type="match status" value="1"/>
</dbReference>
<dbReference type="AlphaFoldDB" id="A0A9P6BBR9"/>
<gene>
    <name evidence="8" type="ORF">BS47DRAFT_1335221</name>
</gene>
<dbReference type="GO" id="GO:0005669">
    <property type="term" value="C:transcription factor TFIID complex"/>
    <property type="evidence" value="ECO:0007669"/>
    <property type="project" value="TreeGrafter"/>
</dbReference>
<dbReference type="InterPro" id="IPR009072">
    <property type="entry name" value="Histone-fold"/>
</dbReference>
<evidence type="ECO:0000256" key="6">
    <source>
        <dbReference type="ARBA" id="ARBA00040136"/>
    </source>
</evidence>
<dbReference type="GO" id="GO:0051123">
    <property type="term" value="P:RNA polymerase II preinitiation complex assembly"/>
    <property type="evidence" value="ECO:0007669"/>
    <property type="project" value="TreeGrafter"/>
</dbReference>
<keyword evidence="2" id="KW-0805">Transcription regulation</keyword>
<dbReference type="PANTHER" id="PTHR11380:SF5">
    <property type="entry name" value="TRANSCRIPTION INITIATION FACTOR TFIID SUBUNIT 13"/>
    <property type="match status" value="1"/>
</dbReference>
<evidence type="ECO:0000256" key="4">
    <source>
        <dbReference type="ARBA" id="ARBA00023242"/>
    </source>
</evidence>
<dbReference type="GO" id="GO:0046982">
    <property type="term" value="F:protein heterodimerization activity"/>
    <property type="evidence" value="ECO:0007669"/>
    <property type="project" value="InterPro"/>
</dbReference>
<name>A0A9P6BBR9_9AGAM</name>
<dbReference type="Pfam" id="PF02269">
    <property type="entry name" value="TFIID-18kDa"/>
    <property type="match status" value="1"/>
</dbReference>
<evidence type="ECO:0000256" key="7">
    <source>
        <dbReference type="SAM" id="MobiDB-lite"/>
    </source>
</evidence>
<keyword evidence="9" id="KW-1185">Reference proteome</keyword>
<accession>A0A9P6BBR9</accession>